<sequence length="292" mass="32745">MKTWIYVTILFLSSLSSAETVLVRAPSSSPFAYELFLKQKPQFISYVEYQHRKLQTQGKQEEKIFALADSFQSSPELTLMHLKGLQAEAPWTLMSLRFTRDLIEKSLPTANGNLRRELQSLYCKTAVLINEGPLATNCPTQYISLDILRKKFPKADKVLIETLGFSLADPANPVIAAQMRYHWTFLSNSGKAVTFYGTYEQLFQQSFTFADSVNGTCEGFTTDFDDLTVQSSSQVYFSDTCLKGSALPEGSKTSWIKEDRTWWVAAGLVVLGGLAYSLKDKKVSITAPGLKF</sequence>
<evidence type="ECO:0000256" key="1">
    <source>
        <dbReference type="SAM" id="SignalP"/>
    </source>
</evidence>
<dbReference type="OrthoDB" id="5290496at2"/>
<feature type="signal peptide" evidence="1">
    <location>
        <begin position="1"/>
        <end position="18"/>
    </location>
</feature>
<dbReference type="EMBL" id="LUKE01000001">
    <property type="protein sequence ID" value="KYG66123.1"/>
    <property type="molecule type" value="Genomic_DNA"/>
</dbReference>
<evidence type="ECO:0000313" key="2">
    <source>
        <dbReference type="EMBL" id="KYG66123.1"/>
    </source>
</evidence>
<feature type="chain" id="PRO_5007573355" evidence="1">
    <location>
        <begin position="19"/>
        <end position="292"/>
    </location>
</feature>
<dbReference type="AlphaFoldDB" id="A0A150WNN8"/>
<proteinExistence type="predicted"/>
<dbReference type="Proteomes" id="UP000075320">
    <property type="component" value="Unassembled WGS sequence"/>
</dbReference>
<gene>
    <name evidence="2" type="ORF">AZI86_03405</name>
</gene>
<protein>
    <submittedName>
        <fullName evidence="2">Uncharacterized protein</fullName>
    </submittedName>
</protein>
<evidence type="ECO:0000313" key="3">
    <source>
        <dbReference type="Proteomes" id="UP000075320"/>
    </source>
</evidence>
<keyword evidence="1" id="KW-0732">Signal</keyword>
<name>A0A150WNN8_BDEBC</name>
<organism evidence="2 3">
    <name type="scientific">Bdellovibrio bacteriovorus</name>
    <dbReference type="NCBI Taxonomy" id="959"/>
    <lineage>
        <taxon>Bacteria</taxon>
        <taxon>Pseudomonadati</taxon>
        <taxon>Bdellovibrionota</taxon>
        <taxon>Bdellovibrionia</taxon>
        <taxon>Bdellovibrionales</taxon>
        <taxon>Pseudobdellovibrionaceae</taxon>
        <taxon>Bdellovibrio</taxon>
    </lineage>
</organism>
<accession>A0A150WNN8</accession>
<reference evidence="2 3" key="1">
    <citation type="submission" date="2016-03" db="EMBL/GenBank/DDBJ databases">
        <authorList>
            <person name="Ploux O."/>
        </authorList>
    </citation>
    <scope>NUCLEOTIDE SEQUENCE [LARGE SCALE GENOMIC DNA]</scope>
    <source>
        <strain evidence="2 3">R0</strain>
    </source>
</reference>
<keyword evidence="3" id="KW-1185">Reference proteome</keyword>
<dbReference type="RefSeq" id="WP_061833689.1">
    <property type="nucleotide sequence ID" value="NZ_LUKE01000001.1"/>
</dbReference>
<comment type="caution">
    <text evidence="2">The sequence shown here is derived from an EMBL/GenBank/DDBJ whole genome shotgun (WGS) entry which is preliminary data.</text>
</comment>